<dbReference type="InterPro" id="IPR052229">
    <property type="entry name" value="Collagen-VI/PIF"/>
</dbReference>
<dbReference type="OMA" id="DCHTCDW"/>
<dbReference type="SMART" id="SM00261">
    <property type="entry name" value="FU"/>
    <property type="match status" value="4"/>
</dbReference>
<feature type="compositionally biased region" description="Low complexity" evidence="1">
    <location>
        <begin position="215"/>
        <end position="257"/>
    </location>
</feature>
<proteinExistence type="predicted"/>
<dbReference type="Proteomes" id="UP000001357">
    <property type="component" value="Unassembled WGS sequence"/>
</dbReference>
<sequence>MIRAVLLATLAAATVATDTFPFAFGGFSDLSTCSCMPNRPPTVMRTPPPREDICAMIDCPRAPGQCFQDSECVDGVCLAPRPLAFGTPCDDHNDNTMEDVCSGNGECIGKRFTCPPDMELTLPVNSVSVQAHWSAPSASFATGSGWTYDSNYAPGAFFGAATLDAFESFFNPDVAITCQGGLAVCTSPRSFLPPRLPRPPMMPPKFFSGPSGQIPTTTPVPTTTTTTTTTRVPTTTTTTTTRPLTTTSSTTTRPGTTVAPTGGFCNFRQVDVLFVLDASGSVGQANFNLAQQFVISAVSQLDVGLAAIRVAGMMFHAEALPQFDFDDYTSAAQVQNAVANFNYPVNENWGTATGNALDSIRTNLLQASAGYRGGEVVVYFITDGVSQESPSVVESAAQALRATGAQVMAIGITDQIDETQLEVIAGSADNVITVADFANLNEAVRDDLVSRVCIDTPSTTASPTTGGGSGQPAATSAALRAIVSVAEPDDVCENFYTRNTNERCSCPGDCHTCDWNDGAPGACHFCKNAAYLMPNGVCGDSCPTGSIPKGSGNFRRYCEVPTVTEERCLNFVTDVTGTSCRCPGDCHTCAWINGQPGECEFCKNAAYLQPDGTCDSGCPRGTTPMGSGNFRRYCAEPVADEVCQNTITNVTGSPCSCSGDCHTCDWTNGAADTCHFCKNAAYLQPDGTCADSCPAGTIPQGSGNFRRYCEVPPTTPASFDGVEVCDDSVASVTGLPCTCSSNCHTCSLVNGVAGECTKCRNQQYLLDGECLASCPSGYTGVGTGNYKRVCVANRRRSILGLESFTGAASAVAGETGSPLLIAATVLGVFAVVVGAIVSARKSLKSRRDSLLPLAEVEDDAARSTSPLASVDATH</sequence>
<dbReference type="SMART" id="SM00327">
    <property type="entry name" value="VWA"/>
    <property type="match status" value="1"/>
</dbReference>
<dbReference type="InterPro" id="IPR036465">
    <property type="entry name" value="vWFA_dom_sf"/>
</dbReference>
<dbReference type="EMBL" id="CH991545">
    <property type="protein sequence ID" value="EDQ91315.1"/>
    <property type="molecule type" value="Genomic_DNA"/>
</dbReference>
<keyword evidence="2" id="KW-1133">Transmembrane helix</keyword>
<dbReference type="InterPro" id="IPR009030">
    <property type="entry name" value="Growth_fac_rcpt_cys_sf"/>
</dbReference>
<evidence type="ECO:0000256" key="2">
    <source>
        <dbReference type="SAM" id="Phobius"/>
    </source>
</evidence>
<keyword evidence="2" id="KW-0472">Membrane</keyword>
<dbReference type="Pfam" id="PF00092">
    <property type="entry name" value="VWA"/>
    <property type="match status" value="1"/>
</dbReference>
<organism evidence="5 6">
    <name type="scientific">Monosiga brevicollis</name>
    <name type="common">Choanoflagellate</name>
    <dbReference type="NCBI Taxonomy" id="81824"/>
    <lineage>
        <taxon>Eukaryota</taxon>
        <taxon>Choanoflagellata</taxon>
        <taxon>Craspedida</taxon>
        <taxon>Salpingoecidae</taxon>
        <taxon>Monosiga</taxon>
    </lineage>
</organism>
<keyword evidence="6" id="KW-1185">Reference proteome</keyword>
<dbReference type="Gene3D" id="3.40.50.410">
    <property type="entry name" value="von Willebrand factor, type A domain"/>
    <property type="match status" value="1"/>
</dbReference>
<dbReference type="KEGG" id="mbr:MONBRDRAFT_23588"/>
<dbReference type="InterPro" id="IPR006212">
    <property type="entry name" value="Furin_repeat"/>
</dbReference>
<dbReference type="AlphaFoldDB" id="A9UTW1"/>
<feature type="domain" description="VWFA" evidence="4">
    <location>
        <begin position="271"/>
        <end position="448"/>
    </location>
</feature>
<dbReference type="RefSeq" id="XP_001743737.1">
    <property type="nucleotide sequence ID" value="XM_001743685.1"/>
</dbReference>
<evidence type="ECO:0000256" key="1">
    <source>
        <dbReference type="SAM" id="MobiDB-lite"/>
    </source>
</evidence>
<dbReference type="Gene3D" id="2.10.220.10">
    <property type="entry name" value="Hormone Receptor, Insulin-like Growth Factor Receptor 1, Chain A, domain 2"/>
    <property type="match status" value="1"/>
</dbReference>
<feature type="transmembrane region" description="Helical" evidence="2">
    <location>
        <begin position="819"/>
        <end position="839"/>
    </location>
</feature>
<feature type="region of interest" description="Disordered" evidence="1">
    <location>
        <begin position="207"/>
        <end position="257"/>
    </location>
</feature>
<dbReference type="CDD" id="cd01450">
    <property type="entry name" value="vWFA_subfamily_ECM"/>
    <property type="match status" value="1"/>
</dbReference>
<evidence type="ECO:0000259" key="4">
    <source>
        <dbReference type="PROSITE" id="PS50234"/>
    </source>
</evidence>
<keyword evidence="3" id="KW-0732">Signal</keyword>
<dbReference type="PROSITE" id="PS50234">
    <property type="entry name" value="VWFA"/>
    <property type="match status" value="1"/>
</dbReference>
<dbReference type="SUPFAM" id="SSF53300">
    <property type="entry name" value="vWA-like"/>
    <property type="match status" value="1"/>
</dbReference>
<dbReference type="InterPro" id="IPR002035">
    <property type="entry name" value="VWF_A"/>
</dbReference>
<dbReference type="PANTHER" id="PTHR22588">
    <property type="entry name" value="VWFA DOMAIN-CONTAINING PROTEIN"/>
    <property type="match status" value="1"/>
</dbReference>
<keyword evidence="2" id="KW-0812">Transmembrane</keyword>
<dbReference type="PANTHER" id="PTHR22588:SF3">
    <property type="entry name" value="VWFA DOMAIN-CONTAINING PROTEIN"/>
    <property type="match status" value="1"/>
</dbReference>
<feature type="chain" id="PRO_5002742375" description="VWFA domain-containing protein" evidence="3">
    <location>
        <begin position="17"/>
        <end position="874"/>
    </location>
</feature>
<dbReference type="GeneID" id="5889012"/>
<evidence type="ECO:0000256" key="3">
    <source>
        <dbReference type="SAM" id="SignalP"/>
    </source>
</evidence>
<evidence type="ECO:0000313" key="6">
    <source>
        <dbReference type="Proteomes" id="UP000001357"/>
    </source>
</evidence>
<dbReference type="eggNOG" id="KOG3544">
    <property type="taxonomic scope" value="Eukaryota"/>
</dbReference>
<reference evidence="5 6" key="1">
    <citation type="journal article" date="2008" name="Nature">
        <title>The genome of the choanoflagellate Monosiga brevicollis and the origin of metazoans.</title>
        <authorList>
            <consortium name="JGI Sequencing"/>
            <person name="King N."/>
            <person name="Westbrook M.J."/>
            <person name="Young S.L."/>
            <person name="Kuo A."/>
            <person name="Abedin M."/>
            <person name="Chapman J."/>
            <person name="Fairclough S."/>
            <person name="Hellsten U."/>
            <person name="Isogai Y."/>
            <person name="Letunic I."/>
            <person name="Marr M."/>
            <person name="Pincus D."/>
            <person name="Putnam N."/>
            <person name="Rokas A."/>
            <person name="Wright K.J."/>
            <person name="Zuzow R."/>
            <person name="Dirks W."/>
            <person name="Good M."/>
            <person name="Goodstein D."/>
            <person name="Lemons D."/>
            <person name="Li W."/>
            <person name="Lyons J.B."/>
            <person name="Morris A."/>
            <person name="Nichols S."/>
            <person name="Richter D.J."/>
            <person name="Salamov A."/>
            <person name="Bork P."/>
            <person name="Lim W.A."/>
            <person name="Manning G."/>
            <person name="Miller W.T."/>
            <person name="McGinnis W."/>
            <person name="Shapiro H."/>
            <person name="Tjian R."/>
            <person name="Grigoriev I.V."/>
            <person name="Rokhsar D."/>
        </authorList>
    </citation>
    <scope>NUCLEOTIDE SEQUENCE [LARGE SCALE GENOMIC DNA]</scope>
    <source>
        <strain evidence="6">MX1 / ATCC 50154</strain>
    </source>
</reference>
<dbReference type="SUPFAM" id="SSF57184">
    <property type="entry name" value="Growth factor receptor domain"/>
    <property type="match status" value="1"/>
</dbReference>
<protein>
    <recommendedName>
        <fullName evidence="4">VWFA domain-containing protein</fullName>
    </recommendedName>
</protein>
<dbReference type="InParanoid" id="A9UTW1"/>
<dbReference type="STRING" id="81824.A9UTW1"/>
<accession>A9UTW1</accession>
<evidence type="ECO:0000313" key="5">
    <source>
        <dbReference type="EMBL" id="EDQ91315.1"/>
    </source>
</evidence>
<name>A9UTW1_MONBE</name>
<dbReference type="CDD" id="cd00064">
    <property type="entry name" value="FU"/>
    <property type="match status" value="1"/>
</dbReference>
<feature type="signal peptide" evidence="3">
    <location>
        <begin position="1"/>
        <end position="16"/>
    </location>
</feature>
<gene>
    <name evidence="5" type="ORF">MONBRDRAFT_23588</name>
</gene>